<keyword evidence="6" id="KW-1133">Transmembrane helix</keyword>
<dbReference type="GO" id="GO:0005634">
    <property type="term" value="C:nucleus"/>
    <property type="evidence" value="ECO:0007669"/>
    <property type="project" value="UniProtKB-SubCell"/>
</dbReference>
<dbReference type="InterPro" id="IPR012337">
    <property type="entry name" value="RNaseH-like_sf"/>
</dbReference>
<feature type="domain" description="HAT C-terminal dimerisation" evidence="7">
    <location>
        <begin position="161"/>
        <end position="242"/>
    </location>
</feature>
<gene>
    <name evidence="8" type="ORF">KK1_002072</name>
</gene>
<comment type="subcellular location">
    <subcellularLocation>
        <location evidence="1">Nucleus</location>
    </subcellularLocation>
</comment>
<dbReference type="Pfam" id="PF05699">
    <property type="entry name" value="Dimer_Tnp_hAT"/>
    <property type="match status" value="1"/>
</dbReference>
<sequence>MRCCEHILNLIVKEGFKDNIHAILRIRGAVKYIQSSPSKLSKFKTCVKQQNIEYKGLVCLDVETKRNSTYLMLEAALKLRKTFEELEMQDKKYIQELRKVKGVPSYANWEFVHVILPFLKMVEEMKKKLTHKKLNSMKEVMMTLMVITIFFQRTSSNKSKLSKYLEETLKESYGDLDILSWWKLNLGRFPILAKMARDLLAVHVSTVASETAFSIGGRVLDPYRSSLTPRMAKTLICTQDWLKGTQLPLFSNENEDFEKLKKFEQSNKLDFILYCIIVLYTYYNLINN</sequence>
<evidence type="ECO:0000256" key="6">
    <source>
        <dbReference type="SAM" id="Phobius"/>
    </source>
</evidence>
<dbReference type="OMA" id="NEPRFHI"/>
<dbReference type="STRING" id="3821.A0A151SM19"/>
<dbReference type="GO" id="GO:0046983">
    <property type="term" value="F:protein dimerization activity"/>
    <property type="evidence" value="ECO:0007669"/>
    <property type="project" value="InterPro"/>
</dbReference>
<dbReference type="GO" id="GO:0008270">
    <property type="term" value="F:zinc ion binding"/>
    <property type="evidence" value="ECO:0007669"/>
    <property type="project" value="UniProtKB-KW"/>
</dbReference>
<dbReference type="EMBL" id="CM003613">
    <property type="protein sequence ID" value="KYP55847.1"/>
    <property type="molecule type" value="Genomic_DNA"/>
</dbReference>
<organism evidence="8 9">
    <name type="scientific">Cajanus cajan</name>
    <name type="common">Pigeon pea</name>
    <name type="synonym">Cajanus indicus</name>
    <dbReference type="NCBI Taxonomy" id="3821"/>
    <lineage>
        <taxon>Eukaryota</taxon>
        <taxon>Viridiplantae</taxon>
        <taxon>Streptophyta</taxon>
        <taxon>Embryophyta</taxon>
        <taxon>Tracheophyta</taxon>
        <taxon>Spermatophyta</taxon>
        <taxon>Magnoliopsida</taxon>
        <taxon>eudicotyledons</taxon>
        <taxon>Gunneridae</taxon>
        <taxon>Pentapetalae</taxon>
        <taxon>rosids</taxon>
        <taxon>fabids</taxon>
        <taxon>Fabales</taxon>
        <taxon>Fabaceae</taxon>
        <taxon>Papilionoideae</taxon>
        <taxon>50 kb inversion clade</taxon>
        <taxon>NPAAA clade</taxon>
        <taxon>indigoferoid/millettioid clade</taxon>
        <taxon>Phaseoleae</taxon>
        <taxon>Cajanus</taxon>
    </lineage>
</organism>
<dbReference type="SUPFAM" id="SSF53098">
    <property type="entry name" value="Ribonuclease H-like"/>
    <property type="match status" value="1"/>
</dbReference>
<feature type="transmembrane region" description="Helical" evidence="6">
    <location>
        <begin position="269"/>
        <end position="286"/>
    </location>
</feature>
<keyword evidence="9" id="KW-1185">Reference proteome</keyword>
<reference evidence="8 9" key="1">
    <citation type="journal article" date="2012" name="Nat. Biotechnol.">
        <title>Draft genome sequence of pigeonpea (Cajanus cajan), an orphan legume crop of resource-poor farmers.</title>
        <authorList>
            <person name="Varshney R.K."/>
            <person name="Chen W."/>
            <person name="Li Y."/>
            <person name="Bharti A.K."/>
            <person name="Saxena R.K."/>
            <person name="Schlueter J.A."/>
            <person name="Donoghue M.T."/>
            <person name="Azam S."/>
            <person name="Fan G."/>
            <person name="Whaley A.M."/>
            <person name="Farmer A.D."/>
            <person name="Sheridan J."/>
            <person name="Iwata A."/>
            <person name="Tuteja R."/>
            <person name="Penmetsa R.V."/>
            <person name="Wu W."/>
            <person name="Upadhyaya H.D."/>
            <person name="Yang S.P."/>
            <person name="Shah T."/>
            <person name="Saxena K.B."/>
            <person name="Michael T."/>
            <person name="McCombie W.R."/>
            <person name="Yang B."/>
            <person name="Zhang G."/>
            <person name="Yang H."/>
            <person name="Wang J."/>
            <person name="Spillane C."/>
            <person name="Cook D.R."/>
            <person name="May G.D."/>
            <person name="Xu X."/>
            <person name="Jackson S.A."/>
        </authorList>
    </citation>
    <scope>NUCLEOTIDE SEQUENCE [LARGE SCALE GENOMIC DNA]</scope>
    <source>
        <strain evidence="9">cv. Asha</strain>
    </source>
</reference>
<dbReference type="Proteomes" id="UP000075243">
    <property type="component" value="Chromosome 11"/>
</dbReference>
<keyword evidence="2" id="KW-0479">Metal-binding</keyword>
<protein>
    <submittedName>
        <fullName evidence="8">AC9 transposase</fullName>
    </submittedName>
</protein>
<evidence type="ECO:0000259" key="7">
    <source>
        <dbReference type="Pfam" id="PF05699"/>
    </source>
</evidence>
<accession>A0A151SM19</accession>
<dbReference type="AlphaFoldDB" id="A0A151SM19"/>
<dbReference type="PANTHER" id="PTHR46481">
    <property type="entry name" value="ZINC FINGER BED DOMAIN-CONTAINING PROTEIN 4"/>
    <property type="match status" value="1"/>
</dbReference>
<name>A0A151SM19_CAJCA</name>
<dbReference type="PANTHER" id="PTHR46481:SF10">
    <property type="entry name" value="ZINC FINGER BED DOMAIN-CONTAINING PROTEIN 39"/>
    <property type="match status" value="1"/>
</dbReference>
<evidence type="ECO:0000256" key="1">
    <source>
        <dbReference type="ARBA" id="ARBA00004123"/>
    </source>
</evidence>
<evidence type="ECO:0000256" key="5">
    <source>
        <dbReference type="ARBA" id="ARBA00023242"/>
    </source>
</evidence>
<proteinExistence type="predicted"/>
<dbReference type="InterPro" id="IPR052035">
    <property type="entry name" value="ZnF_BED_domain_contain"/>
</dbReference>
<evidence type="ECO:0000256" key="4">
    <source>
        <dbReference type="ARBA" id="ARBA00022833"/>
    </source>
</evidence>
<evidence type="ECO:0000313" key="9">
    <source>
        <dbReference type="Proteomes" id="UP000075243"/>
    </source>
</evidence>
<keyword evidence="6" id="KW-0812">Transmembrane</keyword>
<keyword evidence="3" id="KW-0863">Zinc-finger</keyword>
<keyword evidence="6" id="KW-0472">Membrane</keyword>
<dbReference type="Gramene" id="C.cajan_02022.t">
    <property type="protein sequence ID" value="C.cajan_02022.t"/>
    <property type="gene ID" value="C.cajan_02022"/>
</dbReference>
<dbReference type="InterPro" id="IPR008906">
    <property type="entry name" value="HATC_C_dom"/>
</dbReference>
<keyword evidence="4" id="KW-0862">Zinc</keyword>
<keyword evidence="5" id="KW-0539">Nucleus</keyword>
<evidence type="ECO:0000313" key="8">
    <source>
        <dbReference type="EMBL" id="KYP55847.1"/>
    </source>
</evidence>
<evidence type="ECO:0000256" key="3">
    <source>
        <dbReference type="ARBA" id="ARBA00022771"/>
    </source>
</evidence>
<evidence type="ECO:0000256" key="2">
    <source>
        <dbReference type="ARBA" id="ARBA00022723"/>
    </source>
</evidence>